<evidence type="ECO:0000313" key="3">
    <source>
        <dbReference type="Proteomes" id="UP001521116"/>
    </source>
</evidence>
<protein>
    <submittedName>
        <fullName evidence="2">Uncharacterized protein</fullName>
    </submittedName>
</protein>
<feature type="transmembrane region" description="Helical" evidence="1">
    <location>
        <begin position="582"/>
        <end position="602"/>
    </location>
</feature>
<comment type="caution">
    <text evidence="2">The sequence shown here is derived from an EMBL/GenBank/DDBJ whole genome shotgun (WGS) entry which is preliminary data.</text>
</comment>
<feature type="transmembrane region" description="Helical" evidence="1">
    <location>
        <begin position="622"/>
        <end position="643"/>
    </location>
</feature>
<name>A0ABR3TBK7_9PEZI</name>
<evidence type="ECO:0000313" key="2">
    <source>
        <dbReference type="EMBL" id="KAL1636912.1"/>
    </source>
</evidence>
<keyword evidence="1" id="KW-1133">Transmembrane helix</keyword>
<feature type="transmembrane region" description="Helical" evidence="1">
    <location>
        <begin position="455"/>
        <end position="475"/>
    </location>
</feature>
<dbReference type="Pfam" id="PF11915">
    <property type="entry name" value="DUF3433"/>
    <property type="match status" value="2"/>
</dbReference>
<gene>
    <name evidence="2" type="ORF">SLS56_001009</name>
</gene>
<proteinExistence type="predicted"/>
<evidence type="ECO:0000256" key="1">
    <source>
        <dbReference type="SAM" id="Phobius"/>
    </source>
</evidence>
<dbReference type="EMBL" id="JAJVDC020000005">
    <property type="protein sequence ID" value="KAL1636912.1"/>
    <property type="molecule type" value="Genomic_DNA"/>
</dbReference>
<accession>A0ABR3TBK7</accession>
<keyword evidence="1" id="KW-0472">Membrane</keyword>
<feature type="transmembrane region" description="Helical" evidence="1">
    <location>
        <begin position="71"/>
        <end position="91"/>
    </location>
</feature>
<keyword evidence="1" id="KW-0812">Transmembrane</keyword>
<feature type="transmembrane region" description="Helical" evidence="1">
    <location>
        <begin position="37"/>
        <end position="59"/>
    </location>
</feature>
<reference evidence="2 3" key="1">
    <citation type="submission" date="2024-02" db="EMBL/GenBank/DDBJ databases">
        <title>De novo assembly and annotation of 12 fungi associated with fruit tree decline syndrome in Ontario, Canada.</title>
        <authorList>
            <person name="Sulman M."/>
            <person name="Ellouze W."/>
            <person name="Ilyukhin E."/>
        </authorList>
    </citation>
    <scope>NUCLEOTIDE SEQUENCE [LARGE SCALE GENOMIC DNA]</scope>
    <source>
        <strain evidence="2 3">M1-105</strain>
    </source>
</reference>
<dbReference type="InterPro" id="IPR021840">
    <property type="entry name" value="DUF3433"/>
</dbReference>
<feature type="transmembrane region" description="Helical" evidence="1">
    <location>
        <begin position="685"/>
        <end position="709"/>
    </location>
</feature>
<keyword evidence="3" id="KW-1185">Reference proteome</keyword>
<organism evidence="2 3">
    <name type="scientific">Neofusicoccum ribis</name>
    <dbReference type="NCBI Taxonomy" id="45134"/>
    <lineage>
        <taxon>Eukaryota</taxon>
        <taxon>Fungi</taxon>
        <taxon>Dikarya</taxon>
        <taxon>Ascomycota</taxon>
        <taxon>Pezizomycotina</taxon>
        <taxon>Dothideomycetes</taxon>
        <taxon>Dothideomycetes incertae sedis</taxon>
        <taxon>Botryosphaeriales</taxon>
        <taxon>Botryosphaeriaceae</taxon>
        <taxon>Neofusicoccum</taxon>
    </lineage>
</organism>
<dbReference type="Proteomes" id="UP001521116">
    <property type="component" value="Unassembled WGS sequence"/>
</dbReference>
<dbReference type="PANTHER" id="PTHR37544">
    <property type="entry name" value="SPRAY-RELATED"/>
    <property type="match status" value="1"/>
</dbReference>
<sequence>MAQLVKRIFAKGAKDPTAEEKRDDDALWTPFFLRKEILTAFACVYVAFVATVAILFGYSETHDGLSTPNPSYFLLWQYGPTAVLTLVAAFWGQVEYRTKQLAPWALMANNPQPAERSILLDFIEPLALVSLAKSLRTPGTYAVAVAIVGALLLKLATVLSTGLFILQPTIVHRAAHDLMAFNDFKDVNYSSLSIDRRAFARVSSINMTGLVNVFHSDLECETLSIERVSSWHYDRTMSSGEGTTLIFNLSSTTCGTIDARMPVVDGYFEYTNVYGGPTPNLDPLSASCQDEGRYLYVFGTAQVTETMEAVPYNLFNTSNLLCKPSYGVQQAQVTIHTNDSTSQDPAVSLMANSTPSMLPRVTPAQLLNAMDRSYGRNTYTFPDGMKYYADFITFLVPNVSRDDAASNPDLMALGLKSLFQAVSAQIAKIYLMETTNQTITGEVTTSEERLVLRSLSFGLVAGILVFLAILAAALVPIGPRRVVSCNPAPLGCLATILAHSPELEKTLRGTGILSVAKIRQRLSGASYSTETRLSDGSAFGITKSVKSAAEEEEPSRLDDKDYEDLQKPRWFRPVAVSLPAKTLMLIIPITVIIVLEVVYQQVQKNNGLCDIPSNNYAHYAYTYIPTFVLVCIGLMFVGLDFAAKIFQPYHILRRGNAPSDTIFKQEYLGMVGIHCLWSSLRRGQIAVASSSVGMIIAPLLTIAASGLFFTEAIPQDLQVQLSQTSSFSSDFPSIRTTVSAADPYANMQLYYSGGAGFDMANLVLIDGVDEPLFTYETLAFPALEIMSAKSTANSSDGLSQGTIAARIPAYRAKPNCTADIVTNATYYMDYPSPRSDNIIDWYGAVNVQATAPEICGIANRTVQVLSNSQDADVYIGYFSKVTVFEDSNGNYGDDHGHNCPATLLVYGHVIDSRAVDLAAYYCTPYLERVTTNVTLNAADLSFASPPVPDETTAAYVKNLTDIGAVSQGIYTPYSPASTAGGGCMSINNTSVDGFTAALLHLPAAPVDPASLSGPPNRARLEAATDRLYGRIVAQMLNTARTAPAEREAVDATWTAKADAERGVD</sequence>
<dbReference type="PANTHER" id="PTHR37544:SF3">
    <property type="entry name" value="SPRAY"/>
    <property type="match status" value="1"/>
</dbReference>
<feature type="transmembrane region" description="Helical" evidence="1">
    <location>
        <begin position="141"/>
        <end position="166"/>
    </location>
</feature>